<feature type="transmembrane region" description="Helical" evidence="1">
    <location>
        <begin position="213"/>
        <end position="231"/>
    </location>
</feature>
<evidence type="ECO:0000313" key="2">
    <source>
        <dbReference type="EMBL" id="KKO08206.1"/>
    </source>
</evidence>
<proteinExistence type="predicted"/>
<keyword evidence="1" id="KW-0472">Membrane</keyword>
<feature type="transmembrane region" description="Helical" evidence="1">
    <location>
        <begin position="12"/>
        <end position="32"/>
    </location>
</feature>
<dbReference type="EMBL" id="LAZR01000010">
    <property type="protein sequence ID" value="KKO08206.1"/>
    <property type="molecule type" value="Genomic_DNA"/>
</dbReference>
<dbReference type="AlphaFoldDB" id="A0A0F9VSW3"/>
<feature type="transmembrane region" description="Helical" evidence="1">
    <location>
        <begin position="44"/>
        <end position="67"/>
    </location>
</feature>
<gene>
    <name evidence="2" type="ORF">LCGC14_0049010</name>
</gene>
<keyword evidence="1" id="KW-0812">Transmembrane</keyword>
<keyword evidence="1" id="KW-1133">Transmembrane helix</keyword>
<dbReference type="InterPro" id="IPR025333">
    <property type="entry name" value="DUF4239"/>
</dbReference>
<comment type="caution">
    <text evidence="2">The sequence shown here is derived from an EMBL/GenBank/DDBJ whole genome shotgun (WGS) entry which is preliminary data.</text>
</comment>
<organism evidence="2">
    <name type="scientific">marine sediment metagenome</name>
    <dbReference type="NCBI Taxonomy" id="412755"/>
    <lineage>
        <taxon>unclassified sequences</taxon>
        <taxon>metagenomes</taxon>
        <taxon>ecological metagenomes</taxon>
    </lineage>
</organism>
<dbReference type="Pfam" id="PF14023">
    <property type="entry name" value="Bestrophin-like"/>
    <property type="match status" value="1"/>
</dbReference>
<accession>A0A0F9VSW3</accession>
<reference evidence="2" key="1">
    <citation type="journal article" date="2015" name="Nature">
        <title>Complex archaea that bridge the gap between prokaryotes and eukaryotes.</title>
        <authorList>
            <person name="Spang A."/>
            <person name="Saw J.H."/>
            <person name="Jorgensen S.L."/>
            <person name="Zaremba-Niedzwiedzka K."/>
            <person name="Martijn J."/>
            <person name="Lind A.E."/>
            <person name="van Eijk R."/>
            <person name="Schleper C."/>
            <person name="Guy L."/>
            <person name="Ettema T.J."/>
        </authorList>
    </citation>
    <scope>NUCLEOTIDE SEQUENCE</scope>
</reference>
<name>A0A0F9VSW3_9ZZZZ</name>
<protein>
    <submittedName>
        <fullName evidence="2">Uncharacterized protein</fullName>
    </submittedName>
</protein>
<evidence type="ECO:0000256" key="1">
    <source>
        <dbReference type="SAM" id="Phobius"/>
    </source>
</evidence>
<sequence length="259" mass="28411">MALQLLDFLPIEMVYLSLVLLIILFFEIGFQIGRTARSDNDADAAGALGPIVGGVLAMLAFLLAFVFSMAANQHSVRKENVLQEANAIGTTYLRTDLIDARYGDPMKTLLREYVDLRVNHLQDYSVEELIKASAELQTELWNLMAAADIANPGPNSMMLTNALNDMIDMQEVRIAGVLYDRIPESIRLTLLLIAALSMITLGAQAGTSGARRLIAVIPMALAFGALTTIVLDLDRPGEGFIHVEQYAMQRLLESMQITP</sequence>